<evidence type="ECO:0000256" key="5">
    <source>
        <dbReference type="ARBA" id="ARBA00023136"/>
    </source>
</evidence>
<protein>
    <recommendedName>
        <fullName evidence="3">Cytochrome c oxidase subunit 2</fullName>
    </recommendedName>
    <alternativeName>
        <fullName evidence="6">Cytochrome c oxidase polypeptide II</fullName>
    </alternativeName>
</protein>
<evidence type="ECO:0000256" key="6">
    <source>
        <dbReference type="ARBA" id="ARBA00031389"/>
    </source>
</evidence>
<evidence type="ECO:0000256" key="4">
    <source>
        <dbReference type="ARBA" id="ARBA00022692"/>
    </source>
</evidence>
<evidence type="ECO:0000313" key="11">
    <source>
        <dbReference type="Proteomes" id="UP000558460"/>
    </source>
</evidence>
<dbReference type="OrthoDB" id="9394642at2759"/>
<dbReference type="AlphaFoldDB" id="A0A7L3MCV7"/>
<comment type="similarity">
    <text evidence="2">Belongs to the cytochrome c oxidase subunit 2 family.</text>
</comment>
<dbReference type="GO" id="GO:0004129">
    <property type="term" value="F:cytochrome-c oxidase activity"/>
    <property type="evidence" value="ECO:0007669"/>
    <property type="project" value="UniProtKB-EC"/>
</dbReference>
<name>A0A7L3MCV7_9PASS</name>
<keyword evidence="5 8" id="KW-0472">Membrane</keyword>
<proteinExistence type="inferred from homology"/>
<dbReference type="GO" id="GO:0016020">
    <property type="term" value="C:membrane"/>
    <property type="evidence" value="ECO:0007669"/>
    <property type="project" value="UniProtKB-SubCell"/>
</dbReference>
<dbReference type="SUPFAM" id="SSF81464">
    <property type="entry name" value="Cytochrome c oxidase subunit II-like, transmembrane region"/>
    <property type="match status" value="1"/>
</dbReference>
<dbReference type="GO" id="GO:0022900">
    <property type="term" value="P:electron transport chain"/>
    <property type="evidence" value="ECO:0007669"/>
    <property type="project" value="InterPro"/>
</dbReference>
<dbReference type="EMBL" id="VZUA01043475">
    <property type="protein sequence ID" value="NXU62768.1"/>
    <property type="molecule type" value="Genomic_DNA"/>
</dbReference>
<comment type="subcellular location">
    <subcellularLocation>
        <location evidence="1">Membrane</location>
        <topology evidence="1">Multi-pass membrane protein</topology>
    </subcellularLocation>
</comment>
<dbReference type="Proteomes" id="UP000558460">
    <property type="component" value="Unassembled WGS sequence"/>
</dbReference>
<dbReference type="InterPro" id="IPR036257">
    <property type="entry name" value="Cyt_c_oxidase_su2_TM_sf"/>
</dbReference>
<comment type="caution">
    <text evidence="10">The sequence shown here is derived from an EMBL/GenBank/DDBJ whole genome shotgun (WGS) entry which is preliminary data.</text>
</comment>
<accession>A0A7L3MCV7</accession>
<gene>
    <name evidence="10" type="primary">Mtco2_3</name>
    <name evidence="10" type="ORF">HORVUL_R10575</name>
</gene>
<keyword evidence="11" id="KW-1185">Reference proteome</keyword>
<dbReference type="Pfam" id="PF02790">
    <property type="entry name" value="COX2_TM"/>
    <property type="match status" value="1"/>
</dbReference>
<feature type="non-terminal residue" evidence="10">
    <location>
        <position position="1"/>
    </location>
</feature>
<dbReference type="PROSITE" id="PS50999">
    <property type="entry name" value="COX2_TM"/>
    <property type="match status" value="1"/>
</dbReference>
<feature type="non-terminal residue" evidence="10">
    <location>
        <position position="52"/>
    </location>
</feature>
<feature type="transmembrane region" description="Helical" evidence="8">
    <location>
        <begin position="23"/>
        <end position="43"/>
    </location>
</feature>
<evidence type="ECO:0000256" key="8">
    <source>
        <dbReference type="SAM" id="Phobius"/>
    </source>
</evidence>
<evidence type="ECO:0000256" key="1">
    <source>
        <dbReference type="ARBA" id="ARBA00004141"/>
    </source>
</evidence>
<comment type="catalytic activity">
    <reaction evidence="7">
        <text>4 Fe(II)-[cytochrome c] + O2 + 8 H(+)(in) = 4 Fe(III)-[cytochrome c] + 2 H2O + 4 H(+)(out)</text>
        <dbReference type="Rhea" id="RHEA:11436"/>
        <dbReference type="Rhea" id="RHEA-COMP:10350"/>
        <dbReference type="Rhea" id="RHEA-COMP:14399"/>
        <dbReference type="ChEBI" id="CHEBI:15377"/>
        <dbReference type="ChEBI" id="CHEBI:15378"/>
        <dbReference type="ChEBI" id="CHEBI:15379"/>
        <dbReference type="ChEBI" id="CHEBI:29033"/>
        <dbReference type="ChEBI" id="CHEBI:29034"/>
        <dbReference type="EC" id="7.1.1.9"/>
    </reaction>
    <physiologicalReaction direction="left-to-right" evidence="7">
        <dbReference type="Rhea" id="RHEA:11437"/>
    </physiologicalReaction>
</comment>
<evidence type="ECO:0000256" key="7">
    <source>
        <dbReference type="ARBA" id="ARBA00049512"/>
    </source>
</evidence>
<keyword evidence="4 8" id="KW-0812">Transmembrane</keyword>
<sequence>MANHSQFCFQEASSPVIEELVEFHAHALMVPLATCSLLLYLLAPALTGNLSS</sequence>
<reference evidence="10 11" key="1">
    <citation type="submission" date="2019-09" db="EMBL/GenBank/DDBJ databases">
        <title>Bird 10,000 Genomes (B10K) Project - Family phase.</title>
        <authorList>
            <person name="Zhang G."/>
        </authorList>
    </citation>
    <scope>NUCLEOTIDE SEQUENCE [LARGE SCALE GENOMIC DNA]</scope>
    <source>
        <strain evidence="10">B10K-DU-029-69</strain>
        <tissue evidence="10">Muscle</tissue>
    </source>
</reference>
<evidence type="ECO:0000259" key="9">
    <source>
        <dbReference type="PROSITE" id="PS50999"/>
    </source>
</evidence>
<evidence type="ECO:0000256" key="3">
    <source>
        <dbReference type="ARBA" id="ARBA00015946"/>
    </source>
</evidence>
<keyword evidence="8" id="KW-1133">Transmembrane helix</keyword>
<organism evidence="10 11">
    <name type="scientific">Horornis vulcanius</name>
    <dbReference type="NCBI Taxonomy" id="2585811"/>
    <lineage>
        <taxon>Eukaryota</taxon>
        <taxon>Metazoa</taxon>
        <taxon>Chordata</taxon>
        <taxon>Craniata</taxon>
        <taxon>Vertebrata</taxon>
        <taxon>Euteleostomi</taxon>
        <taxon>Archelosauria</taxon>
        <taxon>Archosauria</taxon>
        <taxon>Dinosauria</taxon>
        <taxon>Saurischia</taxon>
        <taxon>Theropoda</taxon>
        <taxon>Coelurosauria</taxon>
        <taxon>Aves</taxon>
        <taxon>Neognathae</taxon>
        <taxon>Neoaves</taxon>
        <taxon>Telluraves</taxon>
        <taxon>Australaves</taxon>
        <taxon>Passeriformes</taxon>
        <taxon>Sylvioidea</taxon>
        <taxon>Scotocercidae</taxon>
        <taxon>Horornis</taxon>
    </lineage>
</organism>
<dbReference type="InterPro" id="IPR011759">
    <property type="entry name" value="Cyt_c_oxidase_su2_TM_dom"/>
</dbReference>
<evidence type="ECO:0000313" key="10">
    <source>
        <dbReference type="EMBL" id="NXU62768.1"/>
    </source>
</evidence>
<evidence type="ECO:0000256" key="2">
    <source>
        <dbReference type="ARBA" id="ARBA00007866"/>
    </source>
</evidence>
<feature type="domain" description="Cytochrome oxidase subunit II transmembrane region profile" evidence="9">
    <location>
        <begin position="1"/>
        <end position="52"/>
    </location>
</feature>
<dbReference type="Gene3D" id="1.10.287.90">
    <property type="match status" value="1"/>
</dbReference>